<organism evidence="9 10">
    <name type="scientific">Cichlidogyrus casuarinus</name>
    <dbReference type="NCBI Taxonomy" id="1844966"/>
    <lineage>
        <taxon>Eukaryota</taxon>
        <taxon>Metazoa</taxon>
        <taxon>Spiralia</taxon>
        <taxon>Lophotrochozoa</taxon>
        <taxon>Platyhelminthes</taxon>
        <taxon>Monogenea</taxon>
        <taxon>Monopisthocotylea</taxon>
        <taxon>Dactylogyridea</taxon>
        <taxon>Ancyrocephalidae</taxon>
        <taxon>Cichlidogyrus</taxon>
    </lineage>
</organism>
<dbReference type="InterPro" id="IPR000997">
    <property type="entry name" value="Cholinesterase"/>
</dbReference>
<evidence type="ECO:0000256" key="2">
    <source>
        <dbReference type="ARBA" id="ARBA00022487"/>
    </source>
</evidence>
<dbReference type="InterPro" id="IPR050654">
    <property type="entry name" value="AChE-related_enzymes"/>
</dbReference>
<dbReference type="PANTHER" id="PTHR43918:SF4">
    <property type="entry name" value="CARBOXYLIC ESTER HYDROLASE"/>
    <property type="match status" value="1"/>
</dbReference>
<reference evidence="9 10" key="1">
    <citation type="submission" date="2024-11" db="EMBL/GenBank/DDBJ databases">
        <title>Adaptive evolution of stress response genes in parasites aligns with host niche diversity.</title>
        <authorList>
            <person name="Hahn C."/>
            <person name="Resl P."/>
        </authorList>
    </citation>
    <scope>NUCLEOTIDE SEQUENCE [LARGE SCALE GENOMIC DNA]</scope>
    <source>
        <strain evidence="9">EGGRZ-B1_66</strain>
        <tissue evidence="9">Body</tissue>
    </source>
</reference>
<dbReference type="PROSITE" id="PS00122">
    <property type="entry name" value="CARBOXYLESTERASE_B_1"/>
    <property type="match status" value="1"/>
</dbReference>
<accession>A0ABD2PVY7</accession>
<comment type="similarity">
    <text evidence="1 6">Belongs to the type-B carboxylesterase/lipase family.</text>
</comment>
<gene>
    <name evidence="9" type="ORF">Ciccas_010066</name>
</gene>
<evidence type="ECO:0000256" key="4">
    <source>
        <dbReference type="ARBA" id="ARBA00023157"/>
    </source>
</evidence>
<dbReference type="Pfam" id="PF00135">
    <property type="entry name" value="COesterase"/>
    <property type="match status" value="1"/>
</dbReference>
<name>A0ABD2PVY7_9PLAT</name>
<dbReference type="InterPro" id="IPR019819">
    <property type="entry name" value="Carboxylesterase_B_CS"/>
</dbReference>
<keyword evidence="3 6" id="KW-0378">Hydrolase</keyword>
<keyword evidence="7" id="KW-0812">Transmembrane</keyword>
<dbReference type="PROSITE" id="PS00941">
    <property type="entry name" value="CARBOXYLESTERASE_B_2"/>
    <property type="match status" value="1"/>
</dbReference>
<dbReference type="PANTHER" id="PTHR43918">
    <property type="entry name" value="ACETYLCHOLINESTERASE"/>
    <property type="match status" value="1"/>
</dbReference>
<evidence type="ECO:0000313" key="9">
    <source>
        <dbReference type="EMBL" id="KAL3311350.1"/>
    </source>
</evidence>
<evidence type="ECO:0000256" key="7">
    <source>
        <dbReference type="SAM" id="Phobius"/>
    </source>
</evidence>
<dbReference type="PRINTS" id="PR00878">
    <property type="entry name" value="CHOLNESTRASE"/>
</dbReference>
<keyword evidence="4" id="KW-1015">Disulfide bond</keyword>
<evidence type="ECO:0000256" key="1">
    <source>
        <dbReference type="ARBA" id="ARBA00005964"/>
    </source>
</evidence>
<keyword evidence="7" id="KW-1133">Transmembrane helix</keyword>
<feature type="active site" description="Charge relay system" evidence="5">
    <location>
        <position position="514"/>
    </location>
</feature>
<evidence type="ECO:0000313" key="10">
    <source>
        <dbReference type="Proteomes" id="UP001626550"/>
    </source>
</evidence>
<dbReference type="AlphaFoldDB" id="A0ABD2PVY7"/>
<dbReference type="EMBL" id="JBJKFK010002280">
    <property type="protein sequence ID" value="KAL3311350.1"/>
    <property type="molecule type" value="Genomic_DNA"/>
</dbReference>
<dbReference type="InterPro" id="IPR002018">
    <property type="entry name" value="CarbesteraseB"/>
</dbReference>
<keyword evidence="2" id="KW-0719">Serine esterase</keyword>
<dbReference type="GO" id="GO:0052689">
    <property type="term" value="F:carboxylic ester hydrolase activity"/>
    <property type="evidence" value="ECO:0007669"/>
    <property type="project" value="UniProtKB-KW"/>
</dbReference>
<keyword evidence="7" id="KW-0472">Membrane</keyword>
<evidence type="ECO:0000256" key="3">
    <source>
        <dbReference type="ARBA" id="ARBA00022801"/>
    </source>
</evidence>
<feature type="transmembrane region" description="Helical" evidence="7">
    <location>
        <begin position="21"/>
        <end position="39"/>
    </location>
</feature>
<feature type="active site" description="Acyl-ester intermediate" evidence="5">
    <location>
        <position position="251"/>
    </location>
</feature>
<proteinExistence type="inferred from homology"/>
<sequence length="665" mass="75331">MEDETCLINTKDGKGQVRKMLTLLLICAKVIYFASSIAVPQTCEGDIRVETENFTFCGKEEVIASLGSAKVHTFLGIKYGQAPKSARRFKKPEPFYPEKRSAKTLVNAIKYGPSCPQLKDPLYQSQAGARMWVARGSIDEDCLYLNVWKPKSENTSNVKLLPVFVWIYGGGFESGTSDLMIYDGTIFAAHQNVIVVSINYRLSAFGFFYLSNDTIPGNMALWDQHLALLWVNRNIEKFGGDPNRVTLAGESAGAVSVSAHVISPYSQRLFRNAILQSSSVLADWAIVNKEMARNSTLEVVNKLNCYRSTDQEIVNCLGNLDMSTILNTIPQIVPSDPDTYFAVPFKPILDGNFLPYVTGEEFNDLGYFRFRGSLLTGVNKNEGSYFLLYAFLSDTQFKQGVSLSDILTNQTEYYTKLMKVMGIKKGKERTEEAVKNYWDLLYMIDFFWRSPGTLQTVPSTKATRLEELASDKTFKCATIDFAKKVAAKGNSVYFYNFNYRTKSLQMPKWLGTMHGYEIEYMLGMPFHQGFRDKFYDFTDIERKISSMMMTYWGNFVRTGNPNIYPSGKEIGGNTSKLGENGLPINNVAMSMLPKMSRWGPYKNSTEEYIDFGEEDAQISYGNFLKKKACNFLDNLYPALYMAFAEERIIKQNFVESPFFGPKAWN</sequence>
<dbReference type="Proteomes" id="UP001626550">
    <property type="component" value="Unassembled WGS sequence"/>
</dbReference>
<dbReference type="InterPro" id="IPR019826">
    <property type="entry name" value="Carboxylesterase_B_AS"/>
</dbReference>
<dbReference type="Gene3D" id="3.40.50.1820">
    <property type="entry name" value="alpha/beta hydrolase"/>
    <property type="match status" value="1"/>
</dbReference>
<feature type="domain" description="Carboxylesterase type B" evidence="8">
    <location>
        <begin position="50"/>
        <end position="631"/>
    </location>
</feature>
<evidence type="ECO:0000259" key="8">
    <source>
        <dbReference type="Pfam" id="PF00135"/>
    </source>
</evidence>
<dbReference type="InterPro" id="IPR029058">
    <property type="entry name" value="AB_hydrolase_fold"/>
</dbReference>
<feature type="active site" description="Charge relay system" evidence="5">
    <location>
        <position position="382"/>
    </location>
</feature>
<protein>
    <recommendedName>
        <fullName evidence="6">Carboxylic ester hydrolase</fullName>
        <ecNumber evidence="6">3.1.1.-</ecNumber>
    </recommendedName>
</protein>
<comment type="caution">
    <text evidence="9">The sequence shown here is derived from an EMBL/GenBank/DDBJ whole genome shotgun (WGS) entry which is preliminary data.</text>
</comment>
<evidence type="ECO:0000256" key="6">
    <source>
        <dbReference type="RuleBase" id="RU361235"/>
    </source>
</evidence>
<evidence type="ECO:0000256" key="5">
    <source>
        <dbReference type="PIRSR" id="PIRSR600997-1"/>
    </source>
</evidence>
<dbReference type="EC" id="3.1.1.-" evidence="6"/>
<keyword evidence="10" id="KW-1185">Reference proteome</keyword>
<dbReference type="SUPFAM" id="SSF53474">
    <property type="entry name" value="alpha/beta-Hydrolases"/>
    <property type="match status" value="1"/>
</dbReference>
<dbReference type="FunFam" id="3.40.50.1820:FF:000029">
    <property type="entry name" value="Acetylcholinesterase"/>
    <property type="match status" value="1"/>
</dbReference>